<protein>
    <submittedName>
        <fullName evidence="2">Uncharacterized protein</fullName>
    </submittedName>
</protein>
<dbReference type="Proteomes" id="UP000321429">
    <property type="component" value="Unassembled WGS sequence"/>
</dbReference>
<dbReference type="OrthoDB" id="2328477at2"/>
<keyword evidence="3" id="KW-1185">Reference proteome</keyword>
<reference evidence="2 3" key="1">
    <citation type="journal article" date="2015" name="Genome Announc.">
        <title>Expanding the biotechnology potential of lactobacilli through comparative genomics of 213 strains and associated genera.</title>
        <authorList>
            <person name="Sun Z."/>
            <person name="Harris H.M."/>
            <person name="McCann A."/>
            <person name="Guo C."/>
            <person name="Argimon S."/>
            <person name="Zhang W."/>
            <person name="Yang X."/>
            <person name="Jeffery I.B."/>
            <person name="Cooney J.C."/>
            <person name="Kagawa T.F."/>
            <person name="Liu W."/>
            <person name="Song Y."/>
            <person name="Salvetti E."/>
            <person name="Wrobel A."/>
            <person name="Rasinkangas P."/>
            <person name="Parkhill J."/>
            <person name="Rea M.C."/>
            <person name="O'Sullivan O."/>
            <person name="Ritari J."/>
            <person name="Douillard F.P."/>
            <person name="Paul Ross R."/>
            <person name="Yang R."/>
            <person name="Briner A.E."/>
            <person name="Felis G.E."/>
            <person name="de Vos W.M."/>
            <person name="Barrangou R."/>
            <person name="Klaenhammer T.R."/>
            <person name="Caufield P.W."/>
            <person name="Cui Y."/>
            <person name="Zhang H."/>
            <person name="O'Toole P.W."/>
        </authorList>
    </citation>
    <scope>NUCLEOTIDE SEQUENCE [LARGE SCALE GENOMIC DNA]</scope>
    <source>
        <strain evidence="2 3">DSM 22696</strain>
    </source>
</reference>
<dbReference type="STRING" id="348151.IV55_GL000893"/>
<evidence type="ECO:0000313" key="1">
    <source>
        <dbReference type="EMBL" id="GEK27776.1"/>
    </source>
</evidence>
<gene>
    <name evidence="2" type="ORF">IV55_GL000893</name>
    <name evidence="1" type="ORF">LSI01_00870</name>
</gene>
<dbReference type="EMBL" id="JQCB01000002">
    <property type="protein sequence ID" value="KRN97016.1"/>
    <property type="molecule type" value="Genomic_DNA"/>
</dbReference>
<evidence type="ECO:0000313" key="4">
    <source>
        <dbReference type="Proteomes" id="UP000321429"/>
    </source>
</evidence>
<dbReference type="AlphaFoldDB" id="A0A0R2L5G9"/>
<dbReference type="RefSeq" id="WP_057808971.1">
    <property type="nucleotide sequence ID" value="NZ_BJUD01000001.1"/>
</dbReference>
<reference evidence="1 4" key="2">
    <citation type="submission" date="2019-07" db="EMBL/GenBank/DDBJ databases">
        <title>Whole genome shotgun sequence of Lactobacillus siliginis NBRC 101315.</title>
        <authorList>
            <person name="Hosoyama A."/>
            <person name="Uohara A."/>
            <person name="Ohji S."/>
            <person name="Ichikawa N."/>
        </authorList>
    </citation>
    <scope>NUCLEOTIDE SEQUENCE [LARGE SCALE GENOMIC DNA]</scope>
    <source>
        <strain evidence="1 4">NBRC 101315</strain>
    </source>
</reference>
<dbReference type="Proteomes" id="UP000051139">
    <property type="component" value="Unassembled WGS sequence"/>
</dbReference>
<organism evidence="2 3">
    <name type="scientific">Furfurilactobacillus siliginis</name>
    <dbReference type="NCBI Taxonomy" id="348151"/>
    <lineage>
        <taxon>Bacteria</taxon>
        <taxon>Bacillati</taxon>
        <taxon>Bacillota</taxon>
        <taxon>Bacilli</taxon>
        <taxon>Lactobacillales</taxon>
        <taxon>Lactobacillaceae</taxon>
        <taxon>Furfurilactobacillus</taxon>
    </lineage>
</organism>
<dbReference type="PATRIC" id="fig|348151.3.peg.918"/>
<proteinExistence type="predicted"/>
<comment type="caution">
    <text evidence="2">The sequence shown here is derived from an EMBL/GenBank/DDBJ whole genome shotgun (WGS) entry which is preliminary data.</text>
</comment>
<sequence length="128" mass="14720">MTTNQPNDAWLDELGELVEDGQLHFYTRLTLLLISKGYTPAEFLAPGFKTTFATIHWLPFERQFIQAFRRHQAALDQQVDCQDPFLKPVIASPHLSIAELQDVLDSDTQRIGFSLQLNELQEAYEKKV</sequence>
<name>A0A0R2L5G9_9LACO</name>
<dbReference type="EMBL" id="BJUD01000001">
    <property type="protein sequence ID" value="GEK27776.1"/>
    <property type="molecule type" value="Genomic_DNA"/>
</dbReference>
<accession>A0A0R2L5G9</accession>
<evidence type="ECO:0000313" key="3">
    <source>
        <dbReference type="Proteomes" id="UP000051139"/>
    </source>
</evidence>
<evidence type="ECO:0000313" key="2">
    <source>
        <dbReference type="EMBL" id="KRN97016.1"/>
    </source>
</evidence>